<dbReference type="EMBL" id="VSKK01000001">
    <property type="protein sequence ID" value="TYB79077.1"/>
    <property type="molecule type" value="Genomic_DNA"/>
</dbReference>
<dbReference type="CDD" id="cd16917">
    <property type="entry name" value="HATPase_UhpB-NarQ-NarX-like"/>
    <property type="match status" value="1"/>
</dbReference>
<evidence type="ECO:0000256" key="6">
    <source>
        <dbReference type="ARBA" id="ARBA00022485"/>
    </source>
</evidence>
<comment type="subcellular location">
    <subcellularLocation>
        <location evidence="3">Cytoplasm</location>
    </subcellularLocation>
</comment>
<evidence type="ECO:0000256" key="9">
    <source>
        <dbReference type="ARBA" id="ARBA00022679"/>
    </source>
</evidence>
<keyword evidence="12 22" id="KW-0418">Kinase</keyword>
<keyword evidence="23" id="KW-1185">Reference proteome</keyword>
<sequence>MYLKHLIFIVTLSFSGFLTAQNNRQQNYLDSVAYYRALAETKSFELDQRVSYIKKAIVFSEKSKIDSTILKTKRQLATLYLRQFAVDSLYDLNLENLKLAKKLKDTLAIAYINNVLGWYHSEKYQNDSSYTYYYNASKDFESLQMVKDQASAFNSMATIQFEERDYVGCESNAFKAIRLYQSLPKTVDILDRLWGLFNLVAIASDELKLYDNAIEYHYKALSYSNRIADNFLYTLYSNSNIALIYKEQKQFDKALKIYQELFEKESLLKQEPANYALILGDYALLQHKSGNFESKDIKKMLLEAYHVSDSIEDDSSIMSVSLNASEFYLDLKQPDSALIFANIAYQKGETSQTNDVILNALFLKSKIESPQKSVSYLNDYIHLNDSLVNKERAIRNKFARIDFETEQIEIENERISRERLWLIIFSASMVFTIILLYIISTQRAKNKELRLLQQQQEANEEIYNLMLSQQDKVDEARSQEKKRISQDLHDGILGRLFGTRLSLDSLNLSTTDEAMKTRETYINELQIIEQDIREVSHELNADFITNSGFPDIIESLIETQAKIYNLSFNFSSNSDIPWEDIPNKTKIHIYRMLQESLQNIFKHAQASHVDISFTQEKNVICLQISDNGTGFEVQKSRKGIGLKNMQARVSEFGGQLKIESEKEIGTTIVIKIPNQP</sequence>
<feature type="domain" description="Histidine kinase" evidence="21">
    <location>
        <begin position="589"/>
        <end position="676"/>
    </location>
</feature>
<dbReference type="GO" id="GO:0005737">
    <property type="term" value="C:cytoplasm"/>
    <property type="evidence" value="ECO:0007669"/>
    <property type="project" value="UniProtKB-SubCell"/>
</dbReference>
<evidence type="ECO:0000256" key="12">
    <source>
        <dbReference type="ARBA" id="ARBA00022777"/>
    </source>
</evidence>
<protein>
    <recommendedName>
        <fullName evidence="5">Oxygen sensor histidine kinase NreB</fullName>
        <ecNumber evidence="4">2.7.13.3</ecNumber>
    </recommendedName>
    <alternativeName>
        <fullName evidence="18">Nitrogen regulation protein B</fullName>
    </alternativeName>
</protein>
<dbReference type="SUPFAM" id="SSF55874">
    <property type="entry name" value="ATPase domain of HSP90 chaperone/DNA topoisomerase II/histidine kinase"/>
    <property type="match status" value="1"/>
</dbReference>
<dbReference type="GO" id="GO:0046872">
    <property type="term" value="F:metal ion binding"/>
    <property type="evidence" value="ECO:0007669"/>
    <property type="project" value="UniProtKB-KW"/>
</dbReference>
<keyword evidence="10" id="KW-0479">Metal-binding</keyword>
<evidence type="ECO:0000256" key="3">
    <source>
        <dbReference type="ARBA" id="ARBA00004496"/>
    </source>
</evidence>
<dbReference type="PROSITE" id="PS50109">
    <property type="entry name" value="HIS_KIN"/>
    <property type="match status" value="1"/>
</dbReference>
<dbReference type="OrthoDB" id="977000at2"/>
<organism evidence="22 23">
    <name type="scientific">Bizionia myxarmorum</name>
    <dbReference type="NCBI Taxonomy" id="291186"/>
    <lineage>
        <taxon>Bacteria</taxon>
        <taxon>Pseudomonadati</taxon>
        <taxon>Bacteroidota</taxon>
        <taxon>Flavobacteriia</taxon>
        <taxon>Flavobacteriales</taxon>
        <taxon>Flavobacteriaceae</taxon>
        <taxon>Bizionia</taxon>
    </lineage>
</organism>
<dbReference type="GO" id="GO:0016020">
    <property type="term" value="C:membrane"/>
    <property type="evidence" value="ECO:0007669"/>
    <property type="project" value="InterPro"/>
</dbReference>
<keyword evidence="20" id="KW-0732">Signal</keyword>
<evidence type="ECO:0000256" key="2">
    <source>
        <dbReference type="ARBA" id="ARBA00001966"/>
    </source>
</evidence>
<dbReference type="Gene3D" id="3.30.565.10">
    <property type="entry name" value="Histidine kinase-like ATPase, C-terminal domain"/>
    <property type="match status" value="1"/>
</dbReference>
<evidence type="ECO:0000256" key="8">
    <source>
        <dbReference type="ARBA" id="ARBA00022553"/>
    </source>
</evidence>
<feature type="chain" id="PRO_5023015683" description="Oxygen sensor histidine kinase NreB" evidence="20">
    <location>
        <begin position="21"/>
        <end position="676"/>
    </location>
</feature>
<comment type="catalytic activity">
    <reaction evidence="1">
        <text>ATP + protein L-histidine = ADP + protein N-phospho-L-histidine.</text>
        <dbReference type="EC" id="2.7.13.3"/>
    </reaction>
</comment>
<comment type="caution">
    <text evidence="22">The sequence shown here is derived from an EMBL/GenBank/DDBJ whole genome shotgun (WGS) entry which is preliminary data.</text>
</comment>
<evidence type="ECO:0000256" key="14">
    <source>
        <dbReference type="ARBA" id="ARBA00023004"/>
    </source>
</evidence>
<evidence type="ECO:0000256" key="5">
    <source>
        <dbReference type="ARBA" id="ARBA00017322"/>
    </source>
</evidence>
<keyword evidence="19" id="KW-0812">Transmembrane</keyword>
<dbReference type="InterPro" id="IPR019734">
    <property type="entry name" value="TPR_rpt"/>
</dbReference>
<evidence type="ECO:0000313" key="23">
    <source>
        <dbReference type="Proteomes" id="UP000323720"/>
    </source>
</evidence>
<keyword evidence="19" id="KW-0472">Membrane</keyword>
<dbReference type="Gene3D" id="1.25.40.10">
    <property type="entry name" value="Tetratricopeptide repeat domain"/>
    <property type="match status" value="1"/>
</dbReference>
<dbReference type="GO" id="GO:0005524">
    <property type="term" value="F:ATP binding"/>
    <property type="evidence" value="ECO:0007669"/>
    <property type="project" value="UniProtKB-KW"/>
</dbReference>
<dbReference type="PANTHER" id="PTHR24421:SF10">
    <property type="entry name" value="NITRATE_NITRITE SENSOR PROTEIN NARQ"/>
    <property type="match status" value="1"/>
</dbReference>
<dbReference type="GO" id="GO:0046983">
    <property type="term" value="F:protein dimerization activity"/>
    <property type="evidence" value="ECO:0007669"/>
    <property type="project" value="InterPro"/>
</dbReference>
<evidence type="ECO:0000256" key="1">
    <source>
        <dbReference type="ARBA" id="ARBA00000085"/>
    </source>
</evidence>
<dbReference type="InterPro" id="IPR011712">
    <property type="entry name" value="Sig_transdc_His_kin_sub3_dim/P"/>
</dbReference>
<keyword evidence="11" id="KW-0547">Nucleotide-binding</keyword>
<dbReference type="InterPro" id="IPR003594">
    <property type="entry name" value="HATPase_dom"/>
</dbReference>
<evidence type="ECO:0000256" key="16">
    <source>
        <dbReference type="ARBA" id="ARBA00023014"/>
    </source>
</evidence>
<feature type="transmembrane region" description="Helical" evidence="19">
    <location>
        <begin position="420"/>
        <end position="440"/>
    </location>
</feature>
<dbReference type="RefSeq" id="WP_148402813.1">
    <property type="nucleotide sequence ID" value="NZ_VSKK01000001.1"/>
</dbReference>
<evidence type="ECO:0000256" key="15">
    <source>
        <dbReference type="ARBA" id="ARBA00023012"/>
    </source>
</evidence>
<dbReference type="PRINTS" id="PR00344">
    <property type="entry name" value="BCTRLSENSOR"/>
</dbReference>
<dbReference type="GO" id="GO:0051539">
    <property type="term" value="F:4 iron, 4 sulfur cluster binding"/>
    <property type="evidence" value="ECO:0007669"/>
    <property type="project" value="UniProtKB-KW"/>
</dbReference>
<keyword evidence="6" id="KW-0004">4Fe-4S</keyword>
<dbReference type="SMART" id="SM00028">
    <property type="entry name" value="TPR"/>
    <property type="match status" value="3"/>
</dbReference>
<dbReference type="Pfam" id="PF07730">
    <property type="entry name" value="HisKA_3"/>
    <property type="match status" value="1"/>
</dbReference>
<evidence type="ECO:0000256" key="13">
    <source>
        <dbReference type="ARBA" id="ARBA00022840"/>
    </source>
</evidence>
<dbReference type="InterPro" id="IPR050482">
    <property type="entry name" value="Sensor_HK_TwoCompSys"/>
</dbReference>
<keyword evidence="15" id="KW-0902">Two-component regulatory system</keyword>
<dbReference type="Gene3D" id="1.20.5.1930">
    <property type="match status" value="1"/>
</dbReference>
<dbReference type="SUPFAM" id="SSF48452">
    <property type="entry name" value="TPR-like"/>
    <property type="match status" value="1"/>
</dbReference>
<evidence type="ECO:0000256" key="19">
    <source>
        <dbReference type="SAM" id="Phobius"/>
    </source>
</evidence>
<dbReference type="InterPro" id="IPR036890">
    <property type="entry name" value="HATPase_C_sf"/>
</dbReference>
<keyword evidence="8" id="KW-0597">Phosphoprotein</keyword>
<evidence type="ECO:0000256" key="7">
    <source>
        <dbReference type="ARBA" id="ARBA00022490"/>
    </source>
</evidence>
<dbReference type="AlphaFoldDB" id="A0A5D0RC05"/>
<proteinExistence type="predicted"/>
<feature type="signal peptide" evidence="20">
    <location>
        <begin position="1"/>
        <end position="20"/>
    </location>
</feature>
<keyword evidence="13" id="KW-0067">ATP-binding</keyword>
<evidence type="ECO:0000313" key="22">
    <source>
        <dbReference type="EMBL" id="TYB79077.1"/>
    </source>
</evidence>
<keyword evidence="19" id="KW-1133">Transmembrane helix</keyword>
<gene>
    <name evidence="22" type="ORF">ES674_04685</name>
</gene>
<dbReference type="InterPro" id="IPR004358">
    <property type="entry name" value="Sig_transdc_His_kin-like_C"/>
</dbReference>
<evidence type="ECO:0000256" key="17">
    <source>
        <dbReference type="ARBA" id="ARBA00024827"/>
    </source>
</evidence>
<dbReference type="Pfam" id="PF02518">
    <property type="entry name" value="HATPase_c"/>
    <property type="match status" value="1"/>
</dbReference>
<dbReference type="Proteomes" id="UP000323720">
    <property type="component" value="Unassembled WGS sequence"/>
</dbReference>
<dbReference type="InterPro" id="IPR011990">
    <property type="entry name" value="TPR-like_helical_dom_sf"/>
</dbReference>
<keyword evidence="16" id="KW-0411">Iron-sulfur</keyword>
<evidence type="ECO:0000256" key="18">
    <source>
        <dbReference type="ARBA" id="ARBA00030800"/>
    </source>
</evidence>
<evidence type="ECO:0000256" key="11">
    <source>
        <dbReference type="ARBA" id="ARBA00022741"/>
    </source>
</evidence>
<dbReference type="PANTHER" id="PTHR24421">
    <property type="entry name" value="NITRATE/NITRITE SENSOR PROTEIN NARX-RELATED"/>
    <property type="match status" value="1"/>
</dbReference>
<evidence type="ECO:0000259" key="21">
    <source>
        <dbReference type="PROSITE" id="PS50109"/>
    </source>
</evidence>
<keyword evidence="14" id="KW-0408">Iron</keyword>
<comment type="function">
    <text evidence="17">Member of the two-component regulatory system NreB/NreC involved in the control of dissimilatory nitrate/nitrite reduction in response to oxygen. NreB functions as a direct oxygen sensor histidine kinase which is autophosphorylated, in the absence of oxygen, probably at the conserved histidine residue, and transfers its phosphate group probably to a conserved aspartate residue of NreC. NreB/NreC activates the expression of the nitrate (narGHJI) and nitrite (nir) reductase operons, as well as the putative nitrate transporter gene narT.</text>
</comment>
<keyword evidence="7" id="KW-0963">Cytoplasm</keyword>
<reference evidence="22 23" key="1">
    <citation type="submission" date="2019-08" db="EMBL/GenBank/DDBJ databases">
        <title>Genomes of Antarctic Bizionia species.</title>
        <authorList>
            <person name="Bowman J.P."/>
        </authorList>
    </citation>
    <scope>NUCLEOTIDE SEQUENCE [LARGE SCALE GENOMIC DNA]</scope>
    <source>
        <strain evidence="22 23">ADA-4</strain>
    </source>
</reference>
<evidence type="ECO:0000256" key="20">
    <source>
        <dbReference type="SAM" id="SignalP"/>
    </source>
</evidence>
<evidence type="ECO:0000256" key="10">
    <source>
        <dbReference type="ARBA" id="ARBA00022723"/>
    </source>
</evidence>
<accession>A0A5D0RC05</accession>
<dbReference type="SMART" id="SM00387">
    <property type="entry name" value="HATPase_c"/>
    <property type="match status" value="1"/>
</dbReference>
<comment type="cofactor">
    <cofactor evidence="2">
        <name>[4Fe-4S] cluster</name>
        <dbReference type="ChEBI" id="CHEBI:49883"/>
    </cofactor>
</comment>
<dbReference type="InterPro" id="IPR005467">
    <property type="entry name" value="His_kinase_dom"/>
</dbReference>
<dbReference type="GO" id="GO:0000155">
    <property type="term" value="F:phosphorelay sensor kinase activity"/>
    <property type="evidence" value="ECO:0007669"/>
    <property type="project" value="InterPro"/>
</dbReference>
<evidence type="ECO:0000256" key="4">
    <source>
        <dbReference type="ARBA" id="ARBA00012438"/>
    </source>
</evidence>
<dbReference type="EC" id="2.7.13.3" evidence="4"/>
<keyword evidence="9" id="KW-0808">Transferase</keyword>
<name>A0A5D0RC05_9FLAO</name>